<name>A0A1Y5P4Z5_9MYCO</name>
<evidence type="ECO:0000313" key="1">
    <source>
        <dbReference type="EMBL" id="SBS73774.1"/>
    </source>
</evidence>
<gene>
    <name evidence="1" type="ORF">MHPYR_180054</name>
</gene>
<reference evidence="1" key="1">
    <citation type="submission" date="2016-03" db="EMBL/GenBank/DDBJ databases">
        <authorList>
            <person name="Ploux O."/>
        </authorList>
    </citation>
    <scope>NUCLEOTIDE SEQUENCE</scope>
    <source>
        <strain evidence="1">UC10</strain>
    </source>
</reference>
<sequence length="364" mass="38900">MTTIPDTGTDWVGAGMDLRAPELLRRGTGVAVFCRDARGDATDLSPNNSDGSMRWSPYATDGNLRGDLLAILKPNGHFAPNPDPNEGFINLGPFKDGDGPSWKPKVTNDRFMILQDIEPYDTDITEFTEPFSVTPVDTGTPWVQRLHDNNPFTDEDGNSLIEDIGATNAVYARTLSNFNPGRQFLFFRVRYWNGLPVYSCDVISLAKWDDIGNSKMDKKDSEASELTYLPVRDESCMAVINGVYQPVKRYRIWGGKGWAALGGLPVFSATVPTATAGAALTATLAFPEPTGPADPWSYKAQQSTDAGSTWLTAVTPTNVAVASGIVTLTLPALTAGASKLRAVATGTNGVSANSPASASVTIAA</sequence>
<accession>A0A1Y5P4Z5</accession>
<protein>
    <submittedName>
        <fullName evidence="1">Bacteriophage gp13 domain protein</fullName>
    </submittedName>
</protein>
<dbReference type="AlphaFoldDB" id="A0A1Y5P4Z5"/>
<organism evidence="1">
    <name type="scientific">uncultured Mycobacterium sp</name>
    <dbReference type="NCBI Taxonomy" id="171292"/>
    <lineage>
        <taxon>Bacteria</taxon>
        <taxon>Bacillati</taxon>
        <taxon>Actinomycetota</taxon>
        <taxon>Actinomycetes</taxon>
        <taxon>Mycobacteriales</taxon>
        <taxon>Mycobacteriaceae</taxon>
        <taxon>Mycobacterium</taxon>
        <taxon>environmental samples</taxon>
    </lineage>
</organism>
<proteinExistence type="predicted"/>
<dbReference type="EMBL" id="FLQS01000010">
    <property type="protein sequence ID" value="SBS73774.1"/>
    <property type="molecule type" value="Genomic_DNA"/>
</dbReference>